<dbReference type="AlphaFoldDB" id="A0A330GCD3"/>
<name>A0A330GCD3_ENTCL</name>
<sequence>MAKKHAYVEYRPKSTSEDEEVIHHVVIVDGEEIHTEKTQEKAADWALKEGYAVHVARERHLKDLDQPPLFRVYP</sequence>
<comment type="caution">
    <text evidence="1">The sequence shown here is derived from an EMBL/GenBank/DDBJ whole genome shotgun (WGS) entry which is preliminary data.</text>
</comment>
<dbReference type="Proteomes" id="UP000251576">
    <property type="component" value="Unassembled WGS sequence"/>
</dbReference>
<accession>A0A330GCD3</accession>
<evidence type="ECO:0000313" key="1">
    <source>
        <dbReference type="EMBL" id="RAZ69010.1"/>
    </source>
</evidence>
<dbReference type="RefSeq" id="WP_112780507.1">
    <property type="nucleotide sequence ID" value="NZ_CABMNQ010000010.1"/>
</dbReference>
<gene>
    <name evidence="1" type="ORF">DP202_07980</name>
</gene>
<organism evidence="1 2">
    <name type="scientific">Enterobacter cloacae</name>
    <dbReference type="NCBI Taxonomy" id="550"/>
    <lineage>
        <taxon>Bacteria</taxon>
        <taxon>Pseudomonadati</taxon>
        <taxon>Pseudomonadota</taxon>
        <taxon>Gammaproteobacteria</taxon>
        <taxon>Enterobacterales</taxon>
        <taxon>Enterobacteriaceae</taxon>
        <taxon>Enterobacter</taxon>
        <taxon>Enterobacter cloacae complex</taxon>
    </lineage>
</organism>
<evidence type="ECO:0000313" key="2">
    <source>
        <dbReference type="Proteomes" id="UP000251576"/>
    </source>
</evidence>
<proteinExistence type="predicted"/>
<protein>
    <submittedName>
        <fullName evidence="1">Uncharacterized protein</fullName>
    </submittedName>
</protein>
<reference evidence="1 2" key="1">
    <citation type="submission" date="2018-06" db="EMBL/GenBank/DDBJ databases">
        <title>ACT-28, a chromosomally-encoded AmpC with carbapenemase activity from Enterobacter kobei.</title>
        <authorList>
            <person name="Jousset A.B."/>
            <person name="Oueslati S."/>
            <person name="Bernabeu S."/>
            <person name="Takissian J."/>
            <person name="Creton E."/>
            <person name="Vogel A."/>
            <person name="Cotellon G."/>
            <person name="Bonnin R.A."/>
            <person name="Dortet L."/>
            <person name="Naas T."/>
        </authorList>
    </citation>
    <scope>NUCLEOTIDE SEQUENCE [LARGE SCALE GENOMIC DNA]</scope>
    <source>
        <strain evidence="1 2">99B3</strain>
    </source>
</reference>
<dbReference type="EMBL" id="QMDH01000010">
    <property type="protein sequence ID" value="RAZ69010.1"/>
    <property type="molecule type" value="Genomic_DNA"/>
</dbReference>